<organism evidence="2 3">
    <name type="scientific">Hydra vulgaris</name>
    <name type="common">Hydra</name>
    <name type="synonym">Hydra attenuata</name>
    <dbReference type="NCBI Taxonomy" id="6087"/>
    <lineage>
        <taxon>Eukaryota</taxon>
        <taxon>Metazoa</taxon>
        <taxon>Cnidaria</taxon>
        <taxon>Hydrozoa</taxon>
        <taxon>Hydroidolina</taxon>
        <taxon>Anthoathecata</taxon>
        <taxon>Aplanulata</taxon>
        <taxon>Hydridae</taxon>
        <taxon>Hydra</taxon>
    </lineage>
</organism>
<gene>
    <name evidence="3" type="primary">LOC136075241</name>
</gene>
<dbReference type="GeneID" id="136075241"/>
<protein>
    <submittedName>
        <fullName evidence="3">Uncharacterized protein LOC136075241 isoform X1</fullName>
    </submittedName>
</protein>
<reference evidence="3" key="2">
    <citation type="submission" date="2025-08" db="UniProtKB">
        <authorList>
            <consortium name="RefSeq"/>
        </authorList>
    </citation>
    <scope>IDENTIFICATION</scope>
</reference>
<feature type="compositionally biased region" description="Basic residues" evidence="1">
    <location>
        <begin position="503"/>
        <end position="512"/>
    </location>
</feature>
<name>A0ABM4B4U4_HYDVU</name>
<accession>A0ABM4B4U4</accession>
<keyword evidence="2" id="KW-1185">Reference proteome</keyword>
<feature type="region of interest" description="Disordered" evidence="1">
    <location>
        <begin position="490"/>
        <end position="512"/>
    </location>
</feature>
<evidence type="ECO:0000256" key="1">
    <source>
        <dbReference type="SAM" id="MobiDB-lite"/>
    </source>
</evidence>
<proteinExistence type="predicted"/>
<reference evidence="2" key="1">
    <citation type="submission" date="2025-05" db="UniProtKB">
        <authorList>
            <consortium name="RefSeq"/>
        </authorList>
    </citation>
    <scope>NUCLEOTIDE SEQUENCE [LARGE SCALE GENOMIC DNA]</scope>
</reference>
<dbReference type="Proteomes" id="UP001652625">
    <property type="component" value="Chromosome 01"/>
</dbReference>
<evidence type="ECO:0000313" key="2">
    <source>
        <dbReference type="Proteomes" id="UP001652625"/>
    </source>
</evidence>
<evidence type="ECO:0000313" key="3">
    <source>
        <dbReference type="RefSeq" id="XP_065643853.1"/>
    </source>
</evidence>
<sequence>MASRNERRKRENEMDTFISRLKGETGNNLTQFETSADKENVAIGEDYFYENVSSIFDEVTGICDSTEEENNENYACQKYVLTYGLHDKSISIVHVDDVIGWTQEEFEKLKICKRVELMVNNDDSLNKVLVLQCASSYEGLKETLKFVFEMKRKKQTISFIQTHFNPVRGLNRQRLPPVYPLHTASEGSNFDTDHSDSIAPYSQNTAAEAVVLMPLPPLKIKKFLGAHKAPHNQDTAAEAVVLKPLPPLKSQKFPATHKVPSVQLHLSTQPIVSNVSQTDIQSISSPHDFSDTSLLRMNDSMLGVCSRLNIEPFSAQGQFLMNAYILRELTSIQSKLNNLEQRQGRLEARVCSVSIDQNSSNTQFPVFTSLLQYSEVAKHPKDMLSWMKLEEGLTANEHISRVLNKLLALELQQNINRTGSNGKHKFLDNLENLVKTSTILFFPGTTTKEIELKVARFFNNARDRCGGRLQRGLKKRDVLIEQDIDCASNEGSEVDSYNDPQPKKRKTFLNKY</sequence>
<dbReference type="RefSeq" id="XP_065643853.1">
    <property type="nucleotide sequence ID" value="XM_065787781.1"/>
</dbReference>